<dbReference type="Proteomes" id="UP000503399">
    <property type="component" value="Chromosome"/>
</dbReference>
<evidence type="ECO:0000313" key="1">
    <source>
        <dbReference type="EMBL" id="CAB1129990.1"/>
    </source>
</evidence>
<dbReference type="KEGG" id="hfv:R50_2493"/>
<name>A0A6F8ZJD4_9FIRM</name>
<keyword evidence="2" id="KW-1185">Reference proteome</keyword>
<proteinExistence type="predicted"/>
<organism evidence="1 2">
    <name type="scientific">Candidatus Hydrogenisulfobacillus filiaventi</name>
    <dbReference type="NCBI Taxonomy" id="2707344"/>
    <lineage>
        <taxon>Bacteria</taxon>
        <taxon>Bacillati</taxon>
        <taxon>Bacillota</taxon>
        <taxon>Clostridia</taxon>
        <taxon>Eubacteriales</taxon>
        <taxon>Clostridiales Family XVII. Incertae Sedis</taxon>
        <taxon>Candidatus Hydrogenisulfobacillus</taxon>
    </lineage>
</organism>
<protein>
    <submittedName>
        <fullName evidence="1">Uncharacterized protein</fullName>
    </submittedName>
</protein>
<dbReference type="AlphaFoldDB" id="A0A6F8ZJD4"/>
<sequence length="225" mass="24444">MQETEVGGMTPASPPDPQRQYARLLGLAARAEKLARRRGHAGLERLEAVEPWLKLVRYCWQHEVPALLLPFRGGALLASTEPAPLLVLGGEAGEWTRGFAVVGLEAGGRLRWEPDRGLQAGLDLFRRLGPRTLAALAWAAVRLPDGTAADLALEEALTLLGLLAGPERTLAETVPAAAWPFLARLWRARGRRLPVPPQLAALPWCGPGRPWVCEGAEAYWPSRPS</sequence>
<reference evidence="1 2" key="1">
    <citation type="submission" date="2020-02" db="EMBL/GenBank/DDBJ databases">
        <authorList>
            <person name="Hogendoorn C."/>
        </authorList>
    </citation>
    <scope>NUCLEOTIDE SEQUENCE [LARGE SCALE GENOMIC DNA]</scope>
    <source>
        <strain evidence="1">R501</strain>
    </source>
</reference>
<evidence type="ECO:0000313" key="2">
    <source>
        <dbReference type="Proteomes" id="UP000503399"/>
    </source>
</evidence>
<dbReference type="EMBL" id="LR778114">
    <property type="protein sequence ID" value="CAB1129990.1"/>
    <property type="molecule type" value="Genomic_DNA"/>
</dbReference>
<accession>A0A6F8ZJD4</accession>
<gene>
    <name evidence="1" type="ORF">R50_2493</name>
</gene>